<evidence type="ECO:0000256" key="8">
    <source>
        <dbReference type="RuleBase" id="RU004190"/>
    </source>
</evidence>
<accession>A0A238XP47</accession>
<keyword evidence="3 12" id="KW-0808">Transferase</keyword>
<protein>
    <recommendedName>
        <fullName evidence="2">mannose-1-phosphate guanylyltransferase</fullName>
        <ecNumber evidence="2">2.7.7.13</ecNumber>
    </recommendedName>
</protein>
<dbReference type="PANTHER" id="PTHR46390">
    <property type="entry name" value="MANNOSE-1-PHOSPHATE GUANYLYLTRANSFERASE"/>
    <property type="match status" value="1"/>
</dbReference>
<dbReference type="FunFam" id="3.90.550.10:FF:000046">
    <property type="entry name" value="Mannose-1-phosphate guanylyltransferase (GDP)"/>
    <property type="match status" value="1"/>
</dbReference>
<dbReference type="EC" id="2.7.7.13" evidence="2"/>
<feature type="domain" description="Mannose-6-phosphate isomerase type II C-terminal" evidence="10">
    <location>
        <begin position="363"/>
        <end position="480"/>
    </location>
</feature>
<gene>
    <name evidence="12" type="ORF">SAMN06265340_101148</name>
</gene>
<dbReference type="Gene3D" id="2.60.120.10">
    <property type="entry name" value="Jelly Rolls"/>
    <property type="match status" value="1"/>
</dbReference>
<dbReference type="GO" id="GO:0005525">
    <property type="term" value="F:GTP binding"/>
    <property type="evidence" value="ECO:0007669"/>
    <property type="project" value="UniProtKB-KW"/>
</dbReference>
<keyword evidence="12" id="KW-0413">Isomerase</keyword>
<dbReference type="CDD" id="cd02509">
    <property type="entry name" value="GDP-M1P_Guanylyltransferase"/>
    <property type="match status" value="1"/>
</dbReference>
<dbReference type="SUPFAM" id="SSF51182">
    <property type="entry name" value="RmlC-like cupins"/>
    <property type="match status" value="1"/>
</dbReference>
<keyword evidence="5" id="KW-0547">Nucleotide-binding</keyword>
<dbReference type="InterPro" id="IPR051161">
    <property type="entry name" value="Mannose-6P_isomerase_type2"/>
</dbReference>
<keyword evidence="13" id="KW-1185">Reference proteome</keyword>
<dbReference type="SUPFAM" id="SSF53448">
    <property type="entry name" value="Nucleotide-diphospho-sugar transferases"/>
    <property type="match status" value="1"/>
</dbReference>
<dbReference type="InterPro" id="IPR006375">
    <property type="entry name" value="Man1P_GuaTrfase/Man6P_Isoase"/>
</dbReference>
<sequence length="485" mass="55709">MKTIILAGGSGTRLFPISRKKYPKQFLKIGDEKSLFQKTVERSLLAVNPEDLIIITNKDYQFHIKNQLSEVFNDSSVESFNLILEPLGRNTAPAIALAAKFALEKLKVSEDEVLFVSPSDHIISPVEKFAEYMKKAEKIAKEGYIVTFGIRPTKPETGYGYIEADSALSLTETNHNSPSTNPTIYKVRQFHEKPDLETAKEYLAKGNYYWNSGMFAFTIKTIFEEFKKNAPEIYEKVENSTFEEVLENFESMPDTSIDYAVMEKTEKGVVLPLDITWSDVGSWDAFYEVMEKDENRNVKVGNVIDINTKDSLILGNKRVVSTIGIEDLMIIETDDVLLIAKKGEGQKVREVVRKLKESEKFKHLTEFHTTVYRPWGSFTELEKGDRYRIKRITVKPGEALSLQLHYHRSEHWVVVKGTAKVILEDDNGNLKEIFVHENESIFVPKTRKHRLINPGKIPLELIEVQVGEYVEEDDIVRFDDRYCRE</sequence>
<keyword evidence="6" id="KW-0342">GTP-binding</keyword>
<evidence type="ECO:0000259" key="9">
    <source>
        <dbReference type="Pfam" id="PF00483"/>
    </source>
</evidence>
<evidence type="ECO:0000313" key="13">
    <source>
        <dbReference type="Proteomes" id="UP000198405"/>
    </source>
</evidence>
<dbReference type="InterPro" id="IPR011051">
    <property type="entry name" value="RmlC_Cupin_sf"/>
</dbReference>
<evidence type="ECO:0000256" key="2">
    <source>
        <dbReference type="ARBA" id="ARBA00012387"/>
    </source>
</evidence>
<dbReference type="FunFam" id="2.60.120.10:FF:000032">
    <property type="entry name" value="Mannose-1-phosphate guanylyltransferase/mannose-6-phosphate isomerase"/>
    <property type="match status" value="1"/>
</dbReference>
<dbReference type="GO" id="GO:0004475">
    <property type="term" value="F:mannose-1-phosphate guanylyltransferase (GTP) activity"/>
    <property type="evidence" value="ECO:0007669"/>
    <property type="project" value="UniProtKB-EC"/>
</dbReference>
<dbReference type="PANTHER" id="PTHR46390:SF1">
    <property type="entry name" value="MANNOSE-1-PHOSPHATE GUANYLYLTRANSFERASE"/>
    <property type="match status" value="1"/>
</dbReference>
<evidence type="ECO:0000256" key="3">
    <source>
        <dbReference type="ARBA" id="ARBA00022679"/>
    </source>
</evidence>
<evidence type="ECO:0000256" key="1">
    <source>
        <dbReference type="ARBA" id="ARBA00006115"/>
    </source>
</evidence>
<evidence type="ECO:0000256" key="5">
    <source>
        <dbReference type="ARBA" id="ARBA00022741"/>
    </source>
</evidence>
<feature type="domain" description="Nucleotidyl transferase" evidence="9">
    <location>
        <begin position="2"/>
        <end position="295"/>
    </location>
</feature>
<dbReference type="Pfam" id="PF01050">
    <property type="entry name" value="MannoseP_isomer"/>
    <property type="match status" value="1"/>
</dbReference>
<dbReference type="CDD" id="cd02213">
    <property type="entry name" value="cupin_PMI_typeII_C"/>
    <property type="match status" value="1"/>
</dbReference>
<dbReference type="RefSeq" id="WP_089322182.1">
    <property type="nucleotide sequence ID" value="NZ_FZOB01000001.1"/>
</dbReference>
<dbReference type="InterPro" id="IPR054566">
    <property type="entry name" value="ManC/GMP-like_b-helix"/>
</dbReference>
<dbReference type="Proteomes" id="UP000198405">
    <property type="component" value="Unassembled WGS sequence"/>
</dbReference>
<evidence type="ECO:0000259" key="10">
    <source>
        <dbReference type="Pfam" id="PF01050"/>
    </source>
</evidence>
<dbReference type="InterPro" id="IPR005835">
    <property type="entry name" value="NTP_transferase_dom"/>
</dbReference>
<dbReference type="NCBIfam" id="TIGR01479">
    <property type="entry name" value="GMP_PMI"/>
    <property type="match status" value="1"/>
</dbReference>
<organism evidence="12 13">
    <name type="scientific">Desulfurobacterium atlanticum</name>
    <dbReference type="NCBI Taxonomy" id="240169"/>
    <lineage>
        <taxon>Bacteria</taxon>
        <taxon>Pseudomonadati</taxon>
        <taxon>Aquificota</taxon>
        <taxon>Aquificia</taxon>
        <taxon>Desulfurobacteriales</taxon>
        <taxon>Desulfurobacteriaceae</taxon>
        <taxon>Desulfurobacterium</taxon>
    </lineage>
</organism>
<reference evidence="13" key="1">
    <citation type="submission" date="2017-06" db="EMBL/GenBank/DDBJ databases">
        <authorList>
            <person name="Varghese N."/>
            <person name="Submissions S."/>
        </authorList>
    </citation>
    <scope>NUCLEOTIDE SEQUENCE [LARGE SCALE GENOMIC DNA]</scope>
    <source>
        <strain evidence="13">DSM 15668</strain>
    </source>
</reference>
<feature type="domain" description="MannoseP isomerase/GMP-like beta-helix" evidence="11">
    <location>
        <begin position="301"/>
        <end position="355"/>
    </location>
</feature>
<dbReference type="Pfam" id="PF00483">
    <property type="entry name" value="NTP_transferase"/>
    <property type="match status" value="1"/>
</dbReference>
<name>A0A238XP47_9BACT</name>
<evidence type="ECO:0000259" key="11">
    <source>
        <dbReference type="Pfam" id="PF22640"/>
    </source>
</evidence>
<dbReference type="AlphaFoldDB" id="A0A238XP47"/>
<dbReference type="GO" id="GO:0009298">
    <property type="term" value="P:GDP-mannose biosynthetic process"/>
    <property type="evidence" value="ECO:0007669"/>
    <property type="project" value="TreeGrafter"/>
</dbReference>
<dbReference type="Gene3D" id="3.90.550.10">
    <property type="entry name" value="Spore Coat Polysaccharide Biosynthesis Protein SpsA, Chain A"/>
    <property type="match status" value="1"/>
</dbReference>
<comment type="similarity">
    <text evidence="1 8">Belongs to the mannose-6-phosphate isomerase type 2 family.</text>
</comment>
<dbReference type="GO" id="GO:0000271">
    <property type="term" value="P:polysaccharide biosynthetic process"/>
    <property type="evidence" value="ECO:0007669"/>
    <property type="project" value="InterPro"/>
</dbReference>
<keyword evidence="4 12" id="KW-0548">Nucleotidyltransferase</keyword>
<dbReference type="OrthoDB" id="9806359at2"/>
<dbReference type="Pfam" id="PF22640">
    <property type="entry name" value="ManC_GMP_beta-helix"/>
    <property type="match status" value="1"/>
</dbReference>
<dbReference type="InterPro" id="IPR014710">
    <property type="entry name" value="RmlC-like_jellyroll"/>
</dbReference>
<proteinExistence type="inferred from homology"/>
<evidence type="ECO:0000256" key="4">
    <source>
        <dbReference type="ARBA" id="ARBA00022695"/>
    </source>
</evidence>
<comment type="catalytic activity">
    <reaction evidence="7">
        <text>alpha-D-mannose 1-phosphate + GTP + H(+) = GDP-alpha-D-mannose + diphosphate</text>
        <dbReference type="Rhea" id="RHEA:15229"/>
        <dbReference type="ChEBI" id="CHEBI:15378"/>
        <dbReference type="ChEBI" id="CHEBI:33019"/>
        <dbReference type="ChEBI" id="CHEBI:37565"/>
        <dbReference type="ChEBI" id="CHEBI:57527"/>
        <dbReference type="ChEBI" id="CHEBI:58409"/>
        <dbReference type="EC" id="2.7.7.13"/>
    </reaction>
</comment>
<evidence type="ECO:0000313" key="12">
    <source>
        <dbReference type="EMBL" id="SNR60727.1"/>
    </source>
</evidence>
<dbReference type="InterPro" id="IPR029044">
    <property type="entry name" value="Nucleotide-diphossugar_trans"/>
</dbReference>
<evidence type="ECO:0000256" key="6">
    <source>
        <dbReference type="ARBA" id="ARBA00023134"/>
    </source>
</evidence>
<dbReference type="EMBL" id="FZOB01000001">
    <property type="protein sequence ID" value="SNR60727.1"/>
    <property type="molecule type" value="Genomic_DNA"/>
</dbReference>
<dbReference type="InterPro" id="IPR001538">
    <property type="entry name" value="Man6P_isomerase-2_C"/>
</dbReference>
<dbReference type="InterPro" id="IPR049577">
    <property type="entry name" value="GMPP_N"/>
</dbReference>
<evidence type="ECO:0000256" key="7">
    <source>
        <dbReference type="ARBA" id="ARBA00047343"/>
    </source>
</evidence>
<dbReference type="GO" id="GO:0016853">
    <property type="term" value="F:isomerase activity"/>
    <property type="evidence" value="ECO:0007669"/>
    <property type="project" value="UniProtKB-KW"/>
</dbReference>